<dbReference type="STRING" id="930.GCA_002079865_01784"/>
<organism evidence="2 3">
    <name type="scientific">Acidithiobacillus thiooxidans</name>
    <name type="common">Thiobacillus thiooxidans</name>
    <dbReference type="NCBI Taxonomy" id="930"/>
    <lineage>
        <taxon>Bacteria</taxon>
        <taxon>Pseudomonadati</taxon>
        <taxon>Pseudomonadota</taxon>
        <taxon>Acidithiobacillia</taxon>
        <taxon>Acidithiobacillales</taxon>
        <taxon>Acidithiobacillaceae</taxon>
        <taxon>Acidithiobacillus</taxon>
    </lineage>
</organism>
<reference evidence="2 3" key="1">
    <citation type="journal article" date="2016" name="Int. J. Mol. Sci.">
        <title>Comparative genomics of the extreme acidophile Acidithiobacillus thiooxidans reveals intraspecific divergence and niche adaptation.</title>
        <authorList>
            <person name="Zhang X."/>
            <person name="Feng X."/>
            <person name="Tao J."/>
            <person name="Ma L."/>
            <person name="Xiao Y."/>
            <person name="Liang Y."/>
            <person name="Liu X."/>
            <person name="Yin H."/>
        </authorList>
    </citation>
    <scope>NUCLEOTIDE SEQUENCE [LARGE SCALE GENOMIC DNA]</scope>
    <source>
        <strain evidence="2 3">A02</strain>
    </source>
</reference>
<comment type="caution">
    <text evidence="2">The sequence shown here is derived from an EMBL/GenBank/DDBJ whole genome shotgun (WGS) entry which is preliminary data.</text>
</comment>
<feature type="transmembrane region" description="Helical" evidence="1">
    <location>
        <begin position="39"/>
        <end position="59"/>
    </location>
</feature>
<evidence type="ECO:0000313" key="2">
    <source>
        <dbReference type="EMBL" id="OCX70392.1"/>
    </source>
</evidence>
<keyword evidence="1" id="KW-1133">Transmembrane helix</keyword>
<evidence type="ECO:0000256" key="1">
    <source>
        <dbReference type="SAM" id="Phobius"/>
    </source>
</evidence>
<dbReference type="RefSeq" id="WP_065968191.1">
    <property type="nucleotide sequence ID" value="NZ_LWSA01000198.1"/>
</dbReference>
<feature type="transmembrane region" description="Helical" evidence="1">
    <location>
        <begin position="6"/>
        <end position="27"/>
    </location>
</feature>
<feature type="transmembrane region" description="Helical" evidence="1">
    <location>
        <begin position="116"/>
        <end position="138"/>
    </location>
</feature>
<accession>A0A1C2I2Z6</accession>
<feature type="transmembrane region" description="Helical" evidence="1">
    <location>
        <begin position="90"/>
        <end position="110"/>
    </location>
</feature>
<feature type="transmembrane region" description="Helical" evidence="1">
    <location>
        <begin position="192"/>
        <end position="212"/>
    </location>
</feature>
<feature type="transmembrane region" description="Helical" evidence="1">
    <location>
        <begin position="159"/>
        <end position="180"/>
    </location>
</feature>
<protein>
    <recommendedName>
        <fullName evidence="4">NADH:quinone oxidoreductase/Mrp antiporter membrane subunit domain-containing protein</fullName>
    </recommendedName>
</protein>
<dbReference type="AlphaFoldDB" id="A0A1C2I2Z6"/>
<name>A0A1C2I2Z6_ACITH</name>
<keyword evidence="1" id="KW-0812">Transmembrane</keyword>
<sequence length="257" mass="28225">MDIIIWIIAGALLPWFPFSWIFNRLLVSAPGAWARALTVIVLPQLGLLLLLKSGAWYVLGQEMPTALRALALFTAIFYAYRAAGTRDVQIWARFMATSGLSLTWLLVGLLPQHWDMQLFVLAWSIPAALMLIWAGVLTKKTGASYLGLSGGFARVLPRLSVLISLPALAATATPIFPNFFALLQAMESLPIIWMPLLLLVLLLWGWTVGRLLQDLLFGTYHGDAVHDLSVAGTWLGGLTLGIFALVGIFWGGIWIIN</sequence>
<keyword evidence="1" id="KW-0472">Membrane</keyword>
<dbReference type="eggNOG" id="ENOG5032VW1">
    <property type="taxonomic scope" value="Bacteria"/>
</dbReference>
<proteinExistence type="predicted"/>
<dbReference type="Proteomes" id="UP000094893">
    <property type="component" value="Unassembled WGS sequence"/>
</dbReference>
<feature type="transmembrane region" description="Helical" evidence="1">
    <location>
        <begin position="65"/>
        <end position="83"/>
    </location>
</feature>
<evidence type="ECO:0008006" key="4">
    <source>
        <dbReference type="Google" id="ProtNLM"/>
    </source>
</evidence>
<dbReference type="EMBL" id="LWSA01000198">
    <property type="protein sequence ID" value="OCX70392.1"/>
    <property type="molecule type" value="Genomic_DNA"/>
</dbReference>
<evidence type="ECO:0000313" key="3">
    <source>
        <dbReference type="Proteomes" id="UP000094893"/>
    </source>
</evidence>
<feature type="transmembrane region" description="Helical" evidence="1">
    <location>
        <begin position="233"/>
        <end position="256"/>
    </location>
</feature>
<gene>
    <name evidence="2" type="ORF">A6P07_14455</name>
</gene>